<comment type="similarity">
    <text evidence="1 4">Belongs to the glycosyl hydrolase 53 family.</text>
</comment>
<evidence type="ECO:0000256" key="3">
    <source>
        <dbReference type="ARBA" id="ARBA00023295"/>
    </source>
</evidence>
<feature type="signal peptide" evidence="4">
    <location>
        <begin position="1"/>
        <end position="23"/>
    </location>
</feature>
<dbReference type="InterPro" id="IPR017853">
    <property type="entry name" value="GH"/>
</dbReference>
<dbReference type="EMBL" id="LR134162">
    <property type="protein sequence ID" value="VEB05956.1"/>
    <property type="molecule type" value="Genomic_DNA"/>
</dbReference>
<comment type="catalytic activity">
    <reaction evidence="4">
        <text>The enzyme specifically hydrolyzes (1-&gt;4)-beta-D-galactosidic linkages in type I arabinogalactans.</text>
        <dbReference type="EC" id="3.2.1.89"/>
    </reaction>
</comment>
<evidence type="ECO:0000256" key="1">
    <source>
        <dbReference type="ARBA" id="ARBA00010687"/>
    </source>
</evidence>
<evidence type="ECO:0000313" key="5">
    <source>
        <dbReference type="EMBL" id="VEB05956.1"/>
    </source>
</evidence>
<accession>A0A3S4KLQ3</accession>
<proteinExistence type="inferred from homology"/>
<dbReference type="Gene3D" id="3.20.20.80">
    <property type="entry name" value="Glycosidases"/>
    <property type="match status" value="1"/>
</dbReference>
<reference evidence="5 6" key="1">
    <citation type="submission" date="2018-12" db="EMBL/GenBank/DDBJ databases">
        <authorList>
            <consortium name="Pathogen Informatics"/>
        </authorList>
    </citation>
    <scope>NUCLEOTIDE SEQUENCE [LARGE SCALE GENOMIC DNA]</scope>
    <source>
        <strain evidence="5 6">NCTC13635</strain>
    </source>
</reference>
<dbReference type="PANTHER" id="PTHR34983:SF2">
    <property type="entry name" value="ENDO-BETA-1,4-GALACTANASE"/>
    <property type="match status" value="1"/>
</dbReference>
<dbReference type="GO" id="GO:0045490">
    <property type="term" value="P:pectin catabolic process"/>
    <property type="evidence" value="ECO:0007669"/>
    <property type="project" value="TreeGrafter"/>
</dbReference>
<dbReference type="Pfam" id="PF07745">
    <property type="entry name" value="Glyco_hydro_53"/>
    <property type="match status" value="1"/>
</dbReference>
<dbReference type="GO" id="GO:0031218">
    <property type="term" value="F:arabinogalactan endo-1,4-beta-galactosidase activity"/>
    <property type="evidence" value="ECO:0007669"/>
    <property type="project" value="UniProtKB-EC"/>
</dbReference>
<name>A0A3S4KLQ3_KLEPN</name>
<dbReference type="GO" id="GO:0015926">
    <property type="term" value="F:glucosidase activity"/>
    <property type="evidence" value="ECO:0007669"/>
    <property type="project" value="InterPro"/>
</dbReference>
<organism evidence="5 6">
    <name type="scientific">Klebsiella pneumoniae</name>
    <dbReference type="NCBI Taxonomy" id="573"/>
    <lineage>
        <taxon>Bacteria</taxon>
        <taxon>Pseudomonadati</taxon>
        <taxon>Pseudomonadota</taxon>
        <taxon>Gammaproteobacteria</taxon>
        <taxon>Enterobacterales</taxon>
        <taxon>Enterobacteriaceae</taxon>
        <taxon>Klebsiella/Raoultella group</taxon>
        <taxon>Klebsiella</taxon>
        <taxon>Klebsiella pneumoniae complex</taxon>
    </lineage>
</organism>
<keyword evidence="2 4" id="KW-0378">Hydrolase</keyword>
<feature type="chain" id="PRO_5018376194" description="Arabinogalactan endo-beta-1,4-galactanase" evidence="4">
    <location>
        <begin position="24"/>
        <end position="243"/>
    </location>
</feature>
<gene>
    <name evidence="5" type="primary">ganB_1</name>
    <name evidence="5" type="ORF">NCTC13635_05634</name>
</gene>
<keyword evidence="3 4" id="KW-0326">Glycosidase</keyword>
<keyword evidence="4" id="KW-0732">Signal</keyword>
<dbReference type="Proteomes" id="UP000282433">
    <property type="component" value="Chromosome"/>
</dbReference>
<dbReference type="EC" id="3.2.1.89" evidence="4"/>
<evidence type="ECO:0000313" key="6">
    <source>
        <dbReference type="Proteomes" id="UP000282433"/>
    </source>
</evidence>
<protein>
    <recommendedName>
        <fullName evidence="4">Arabinogalactan endo-beta-1,4-galactanase</fullName>
        <ecNumber evidence="4">3.2.1.89</ecNumber>
    </recommendedName>
</protein>
<dbReference type="AlphaFoldDB" id="A0A3S4KLQ3"/>
<dbReference type="SUPFAM" id="SSF51445">
    <property type="entry name" value="(Trans)glycosidases"/>
    <property type="match status" value="1"/>
</dbReference>
<dbReference type="PANTHER" id="PTHR34983">
    <property type="entry name" value="ARABINOGALACTAN ENDO-BETA-1,4-GALACTANASE A"/>
    <property type="match status" value="1"/>
</dbReference>
<evidence type="ECO:0000256" key="2">
    <source>
        <dbReference type="ARBA" id="ARBA00022801"/>
    </source>
</evidence>
<evidence type="ECO:0000256" key="4">
    <source>
        <dbReference type="RuleBase" id="RU361192"/>
    </source>
</evidence>
<sequence length="243" mass="26843">MKRFTPAWLAVCLACSFSTSSLAADALATRAFQGMPADFIKGADISTLLDAEKHGATFYDQNNQRKDPIAILKENGVNYVRLRLWVDPRSASGEDYGGGNNDLATTLALAKRAKAQGMKLLLDFHYSDFWTDPGKQFKPKAWEKLDYPQLKTAIHDYTRDTIARFKQAGVLPDMVQIGNEINGGILWPEGKSWGQGGGEFDRLAGLLNAAIAGLKENLRQGEQVKNHAASGRRDQERYLPLVV</sequence>
<dbReference type="InterPro" id="IPR011683">
    <property type="entry name" value="Glyco_hydro_53"/>
</dbReference>